<evidence type="ECO:0000259" key="4">
    <source>
        <dbReference type="Pfam" id="PF05726"/>
    </source>
</evidence>
<dbReference type="InterPro" id="IPR008778">
    <property type="entry name" value="Pirin_C_dom"/>
</dbReference>
<proteinExistence type="inferred from homology"/>
<dbReference type="InterPro" id="IPR011051">
    <property type="entry name" value="RmlC_Cupin_sf"/>
</dbReference>
<accession>A0ABY4E023</accession>
<dbReference type="InterPro" id="IPR003829">
    <property type="entry name" value="Pirin_N_dom"/>
</dbReference>
<evidence type="ECO:0000256" key="1">
    <source>
        <dbReference type="ARBA" id="ARBA00008416"/>
    </source>
</evidence>
<dbReference type="PIRSF" id="PIRSF006232">
    <property type="entry name" value="Pirin"/>
    <property type="match status" value="1"/>
</dbReference>
<feature type="domain" description="Pirin C-terminal" evidence="4">
    <location>
        <begin position="172"/>
        <end position="267"/>
    </location>
</feature>
<evidence type="ECO:0000313" key="6">
    <source>
        <dbReference type="Proteomes" id="UP000832011"/>
    </source>
</evidence>
<evidence type="ECO:0000259" key="3">
    <source>
        <dbReference type="Pfam" id="PF02678"/>
    </source>
</evidence>
<dbReference type="Pfam" id="PF02678">
    <property type="entry name" value="Pirin"/>
    <property type="match status" value="1"/>
</dbReference>
<dbReference type="PANTHER" id="PTHR13903:SF8">
    <property type="entry name" value="PIRIN"/>
    <property type="match status" value="1"/>
</dbReference>
<evidence type="ECO:0000256" key="2">
    <source>
        <dbReference type="RuleBase" id="RU003457"/>
    </source>
</evidence>
<dbReference type="Pfam" id="PF05726">
    <property type="entry name" value="Pirin_C"/>
    <property type="match status" value="1"/>
</dbReference>
<dbReference type="CDD" id="cd02909">
    <property type="entry name" value="cupin_pirin_N"/>
    <property type="match status" value="1"/>
</dbReference>
<dbReference type="RefSeq" id="WP_058357413.1">
    <property type="nucleotide sequence ID" value="NZ_CABKVG010000010.1"/>
</dbReference>
<dbReference type="SUPFAM" id="SSF51182">
    <property type="entry name" value="RmlC-like cupins"/>
    <property type="match status" value="1"/>
</dbReference>
<protein>
    <submittedName>
        <fullName evidence="5">Pirin family protein</fullName>
    </submittedName>
</protein>
<dbReference type="InterPro" id="IPR012093">
    <property type="entry name" value="Pirin"/>
</dbReference>
<evidence type="ECO:0000313" key="5">
    <source>
        <dbReference type="EMBL" id="UOO88907.1"/>
    </source>
</evidence>
<reference evidence="5 6" key="1">
    <citation type="journal article" date="2022" name="Res Sq">
        <title>Evolution of multicellular longitudinally dividing oral cavity symbionts (Neisseriaceae).</title>
        <authorList>
            <person name="Nyongesa S."/>
            <person name="Weber P."/>
            <person name="Bernet E."/>
            <person name="Pullido F."/>
            <person name="Nieckarz M."/>
            <person name="Delaby M."/>
            <person name="Nieves C."/>
            <person name="Viehboeck T."/>
            <person name="Krause N."/>
            <person name="Rivera-Millot A."/>
            <person name="Nakamura A."/>
            <person name="Vischer N."/>
            <person name="VanNieuwenhze M."/>
            <person name="Brun Y."/>
            <person name="Cava F."/>
            <person name="Bulgheresi S."/>
            <person name="Veyrier F."/>
        </authorList>
    </citation>
    <scope>NUCLEOTIDE SEQUENCE [LARGE SCALE GENOMIC DNA]</scope>
    <source>
        <strain evidence="5 6">SN4</strain>
    </source>
</reference>
<comment type="similarity">
    <text evidence="1 2">Belongs to the pirin family.</text>
</comment>
<dbReference type="Gene3D" id="2.60.120.10">
    <property type="entry name" value="Jelly Rolls"/>
    <property type="match status" value="2"/>
</dbReference>
<keyword evidence="6" id="KW-1185">Reference proteome</keyword>
<feature type="domain" description="Pirin N-terminal" evidence="3">
    <location>
        <begin position="18"/>
        <end position="119"/>
    </location>
</feature>
<name>A0ABY4E023_9NEIS</name>
<sequence>MAQLEITVLNSSELSPGFQIQRALPQRGLRRVGAWAFLDHIGPVELSPTLGMHVHSHPHIGLSTFTWMISGQIQHHDSLGHNLAIKPGQVNLMTAGNGIAHTEVSIGESGCLHAAQLWIALPEHAKDMPAEFTNYPELPRIANEHLTETVLIGQWQDCISPVTAHTPIVGVDLEAHGDYAQSFELNPEFEYGFLPMIGDLSVNGSLVKTGEFAYLPQGEGSVHLEASAGSRALLIGGEPLDEELILWWNLIARTQAEIEQARNDWEAQSERYGELTQLGDGWLHAPEIANKLIASKGHR</sequence>
<dbReference type="Proteomes" id="UP000832011">
    <property type="component" value="Chromosome"/>
</dbReference>
<dbReference type="EMBL" id="CP091511">
    <property type="protein sequence ID" value="UOO88907.1"/>
    <property type="molecule type" value="Genomic_DNA"/>
</dbReference>
<organism evidence="5 6">
    <name type="scientific">Vitreoscilla massiliensis</name>
    <dbReference type="NCBI Taxonomy" id="1689272"/>
    <lineage>
        <taxon>Bacteria</taxon>
        <taxon>Pseudomonadati</taxon>
        <taxon>Pseudomonadota</taxon>
        <taxon>Betaproteobacteria</taxon>
        <taxon>Neisseriales</taxon>
        <taxon>Neisseriaceae</taxon>
        <taxon>Vitreoscilla</taxon>
    </lineage>
</organism>
<gene>
    <name evidence="5" type="ORF">LVJ82_15830</name>
</gene>
<dbReference type="PANTHER" id="PTHR13903">
    <property type="entry name" value="PIRIN-RELATED"/>
    <property type="match status" value="1"/>
</dbReference>
<dbReference type="InterPro" id="IPR014710">
    <property type="entry name" value="RmlC-like_jellyroll"/>
</dbReference>